<dbReference type="EMBL" id="JARBDR010000337">
    <property type="protein sequence ID" value="KAJ8314701.1"/>
    <property type="molecule type" value="Genomic_DNA"/>
</dbReference>
<feature type="compositionally biased region" description="Polar residues" evidence="1">
    <location>
        <begin position="165"/>
        <end position="185"/>
    </location>
</feature>
<evidence type="ECO:0000313" key="3">
    <source>
        <dbReference type="Proteomes" id="UP001217089"/>
    </source>
</evidence>
<gene>
    <name evidence="2" type="ORF">KUTeg_006851</name>
</gene>
<evidence type="ECO:0000256" key="1">
    <source>
        <dbReference type="SAM" id="MobiDB-lite"/>
    </source>
</evidence>
<sequence length="419" mass="48796">MILYMYTIVILVHQYMDRLFVFKVLEYIRTKFGLAKKGKKKSKLEKLLLIDHSEVYFENGKLDEELSENKKNIDDEKARQLLLLDGEILELWKYLETLDALKQTSEEERKHRPQSTGTIRRRPRRAPGTAPPRLRTKSRLQAHFEKDPDSSDREIGHSKGPFSQKGLQDQQTRSDTGPFNRSNNIFQNRGFQRQGEIHIPTSSVGIQEKSRPATAVRKPKLSKEKRLQKQLEEATLKINLNKFPKAWYTSALPASDAVLARTRRQEEDPTYDPELKIWAAFILKIKQKRPDIFKKVNRMREKSVTTPDAKHDSDDDEQEVGLKMLCDKKVKPVVMSLRKLKELAHIDSLSDRVKNKKLEKQRKMIEDLKKYSDSLQVDVQQFVADVKFKVEQDLRDCEEKEPETEENPGDFDPLAAAIQ</sequence>
<organism evidence="2 3">
    <name type="scientific">Tegillarca granosa</name>
    <name type="common">Malaysian cockle</name>
    <name type="synonym">Anadara granosa</name>
    <dbReference type="NCBI Taxonomy" id="220873"/>
    <lineage>
        <taxon>Eukaryota</taxon>
        <taxon>Metazoa</taxon>
        <taxon>Spiralia</taxon>
        <taxon>Lophotrochozoa</taxon>
        <taxon>Mollusca</taxon>
        <taxon>Bivalvia</taxon>
        <taxon>Autobranchia</taxon>
        <taxon>Pteriomorphia</taxon>
        <taxon>Arcoida</taxon>
        <taxon>Arcoidea</taxon>
        <taxon>Arcidae</taxon>
        <taxon>Tegillarca</taxon>
    </lineage>
</organism>
<name>A0ABQ9FDI1_TEGGR</name>
<keyword evidence="3" id="KW-1185">Reference proteome</keyword>
<feature type="compositionally biased region" description="Basic and acidic residues" evidence="1">
    <location>
        <begin position="142"/>
        <end position="157"/>
    </location>
</feature>
<accession>A0ABQ9FDI1</accession>
<protein>
    <submittedName>
        <fullName evidence="2">Uncharacterized protein</fullName>
    </submittedName>
</protein>
<dbReference type="Proteomes" id="UP001217089">
    <property type="component" value="Unassembled WGS sequence"/>
</dbReference>
<proteinExistence type="predicted"/>
<feature type="region of interest" description="Disordered" evidence="1">
    <location>
        <begin position="104"/>
        <end position="185"/>
    </location>
</feature>
<feature type="region of interest" description="Disordered" evidence="1">
    <location>
        <begin position="205"/>
        <end position="224"/>
    </location>
</feature>
<feature type="compositionally biased region" description="Acidic residues" evidence="1">
    <location>
        <begin position="399"/>
        <end position="409"/>
    </location>
</feature>
<comment type="caution">
    <text evidence="2">The sequence shown here is derived from an EMBL/GenBank/DDBJ whole genome shotgun (WGS) entry which is preliminary data.</text>
</comment>
<evidence type="ECO:0000313" key="2">
    <source>
        <dbReference type="EMBL" id="KAJ8314701.1"/>
    </source>
</evidence>
<feature type="region of interest" description="Disordered" evidence="1">
    <location>
        <begin position="394"/>
        <end position="419"/>
    </location>
</feature>
<reference evidence="2 3" key="1">
    <citation type="submission" date="2022-12" db="EMBL/GenBank/DDBJ databases">
        <title>Chromosome-level genome of Tegillarca granosa.</title>
        <authorList>
            <person name="Kim J."/>
        </authorList>
    </citation>
    <scope>NUCLEOTIDE SEQUENCE [LARGE SCALE GENOMIC DNA]</scope>
    <source>
        <strain evidence="2">Teg-2019</strain>
        <tissue evidence="2">Adductor muscle</tissue>
    </source>
</reference>